<sequence length="274" mass="31265">MYKELKGYFKPSRPSTPSSDYIILRPPPTWCLHTTKDTINHKHCTNIEKWETSVTVTTLWTILSILVTITCTIGFVETEWLVRENNTLVAEDRELTILTYDRSSLVYTLGMFNMCYRDMKQTSFHCHRFGVTRFPSVSWQGTCILYGTGCVLQGCGAVLLLMSLMYKGDVRRIGAHLVSHAYVLAGLLQTLSLLLYPLILDTHVGRLHCGPEAHAYGPHLCRIGWAYVAATAGTLLTFYCPFLAYFSFYRTYDGHQLTYYDMQEDITIKPKAIK</sequence>
<dbReference type="Pfam" id="PF10242">
    <property type="entry name" value="L_HMGIC_fpl"/>
    <property type="match status" value="1"/>
</dbReference>
<protein>
    <submittedName>
        <fullName evidence="6">Uncharacterized protein</fullName>
    </submittedName>
</protein>
<evidence type="ECO:0000256" key="5">
    <source>
        <dbReference type="SAM" id="Phobius"/>
    </source>
</evidence>
<evidence type="ECO:0000313" key="7">
    <source>
        <dbReference type="Proteomes" id="UP000827092"/>
    </source>
</evidence>
<reference evidence="6 7" key="1">
    <citation type="journal article" date="2022" name="Nat. Ecol. Evol.">
        <title>A masculinizing supergene underlies an exaggerated male reproductive morph in a spider.</title>
        <authorList>
            <person name="Hendrickx F."/>
            <person name="De Corte Z."/>
            <person name="Sonet G."/>
            <person name="Van Belleghem S.M."/>
            <person name="Kostlbacher S."/>
            <person name="Vangestel C."/>
        </authorList>
    </citation>
    <scope>NUCLEOTIDE SEQUENCE [LARGE SCALE GENOMIC DNA]</scope>
    <source>
        <strain evidence="6">W744_W776</strain>
    </source>
</reference>
<evidence type="ECO:0000256" key="3">
    <source>
        <dbReference type="ARBA" id="ARBA00022989"/>
    </source>
</evidence>
<comment type="caution">
    <text evidence="6">The sequence shown here is derived from an EMBL/GenBank/DDBJ whole genome shotgun (WGS) entry which is preliminary data.</text>
</comment>
<evidence type="ECO:0000256" key="2">
    <source>
        <dbReference type="ARBA" id="ARBA00022692"/>
    </source>
</evidence>
<name>A0AAV6UBA1_9ARAC</name>
<keyword evidence="3 5" id="KW-1133">Transmembrane helix</keyword>
<dbReference type="Proteomes" id="UP000827092">
    <property type="component" value="Unassembled WGS sequence"/>
</dbReference>
<keyword evidence="4 5" id="KW-0472">Membrane</keyword>
<dbReference type="AlphaFoldDB" id="A0AAV6UBA1"/>
<keyword evidence="2 5" id="KW-0812">Transmembrane</keyword>
<evidence type="ECO:0000256" key="4">
    <source>
        <dbReference type="ARBA" id="ARBA00023136"/>
    </source>
</evidence>
<feature type="transmembrane region" description="Helical" evidence="5">
    <location>
        <begin position="56"/>
        <end position="76"/>
    </location>
</feature>
<dbReference type="Gene3D" id="1.20.140.150">
    <property type="match status" value="1"/>
</dbReference>
<gene>
    <name evidence="6" type="ORF">JTE90_001467</name>
</gene>
<feature type="transmembrane region" description="Helical" evidence="5">
    <location>
        <begin position="225"/>
        <end position="246"/>
    </location>
</feature>
<feature type="transmembrane region" description="Helical" evidence="5">
    <location>
        <begin position="144"/>
        <end position="165"/>
    </location>
</feature>
<dbReference type="PANTHER" id="PTHR12489:SF22">
    <property type="entry name" value="SI:DKEY-35M8.1"/>
    <property type="match status" value="1"/>
</dbReference>
<dbReference type="GO" id="GO:0016020">
    <property type="term" value="C:membrane"/>
    <property type="evidence" value="ECO:0007669"/>
    <property type="project" value="UniProtKB-SubCell"/>
</dbReference>
<accession>A0AAV6UBA1</accession>
<evidence type="ECO:0000313" key="6">
    <source>
        <dbReference type="EMBL" id="KAG8181812.1"/>
    </source>
</evidence>
<evidence type="ECO:0000256" key="1">
    <source>
        <dbReference type="ARBA" id="ARBA00004141"/>
    </source>
</evidence>
<organism evidence="6 7">
    <name type="scientific">Oedothorax gibbosus</name>
    <dbReference type="NCBI Taxonomy" id="931172"/>
    <lineage>
        <taxon>Eukaryota</taxon>
        <taxon>Metazoa</taxon>
        <taxon>Ecdysozoa</taxon>
        <taxon>Arthropoda</taxon>
        <taxon>Chelicerata</taxon>
        <taxon>Arachnida</taxon>
        <taxon>Araneae</taxon>
        <taxon>Araneomorphae</taxon>
        <taxon>Entelegynae</taxon>
        <taxon>Araneoidea</taxon>
        <taxon>Linyphiidae</taxon>
        <taxon>Erigoninae</taxon>
        <taxon>Oedothorax</taxon>
    </lineage>
</organism>
<dbReference type="InterPro" id="IPR019372">
    <property type="entry name" value="LHFPL"/>
</dbReference>
<feature type="transmembrane region" description="Helical" evidence="5">
    <location>
        <begin position="177"/>
        <end position="199"/>
    </location>
</feature>
<proteinExistence type="predicted"/>
<dbReference type="EMBL" id="JAFNEN010000494">
    <property type="protein sequence ID" value="KAG8181812.1"/>
    <property type="molecule type" value="Genomic_DNA"/>
</dbReference>
<comment type="subcellular location">
    <subcellularLocation>
        <location evidence="1">Membrane</location>
        <topology evidence="1">Multi-pass membrane protein</topology>
    </subcellularLocation>
</comment>
<keyword evidence="7" id="KW-1185">Reference proteome</keyword>
<dbReference type="PANTHER" id="PTHR12489">
    <property type="entry name" value="LIPOMA HMGIC FUSION PARTNER-LIKE PROTEIN"/>
    <property type="match status" value="1"/>
</dbReference>